<dbReference type="Gene3D" id="3.30.70.20">
    <property type="match status" value="2"/>
</dbReference>
<evidence type="ECO:0000256" key="2">
    <source>
        <dbReference type="ARBA" id="ARBA00022723"/>
    </source>
</evidence>
<name>A0A2A4SV12_9DELT</name>
<reference evidence="7" key="1">
    <citation type="submission" date="2017-08" db="EMBL/GenBank/DDBJ databases">
        <title>A dynamic microbial community with high functional redundancy inhabits the cold, oxic subseafloor aquifer.</title>
        <authorList>
            <person name="Tully B.J."/>
            <person name="Wheat C.G."/>
            <person name="Glazer B.T."/>
            <person name="Huber J.A."/>
        </authorList>
    </citation>
    <scope>NUCLEOTIDE SEQUENCE [LARGE SCALE GENOMIC DNA]</scope>
</reference>
<keyword evidence="1" id="KW-0004">4Fe-4S</keyword>
<feature type="domain" description="4Fe-4S ferredoxin-type" evidence="5">
    <location>
        <begin position="259"/>
        <end position="289"/>
    </location>
</feature>
<accession>A0A2A4SV12</accession>
<dbReference type="AlphaFoldDB" id="A0A2A4SV12"/>
<keyword evidence="4" id="KW-0411">Iron-sulfur</keyword>
<evidence type="ECO:0000259" key="5">
    <source>
        <dbReference type="PROSITE" id="PS51379"/>
    </source>
</evidence>
<dbReference type="PROSITE" id="PS00198">
    <property type="entry name" value="4FE4S_FER_1"/>
    <property type="match status" value="2"/>
</dbReference>
<dbReference type="InterPro" id="IPR050157">
    <property type="entry name" value="PSI_iron-sulfur_center"/>
</dbReference>
<evidence type="ECO:0000313" key="7">
    <source>
        <dbReference type="Proteomes" id="UP000218113"/>
    </source>
</evidence>
<evidence type="ECO:0000256" key="4">
    <source>
        <dbReference type="ARBA" id="ARBA00023014"/>
    </source>
</evidence>
<dbReference type="InterPro" id="IPR006311">
    <property type="entry name" value="TAT_signal"/>
</dbReference>
<evidence type="ECO:0000256" key="3">
    <source>
        <dbReference type="ARBA" id="ARBA00023004"/>
    </source>
</evidence>
<dbReference type="InterPro" id="IPR013283">
    <property type="entry name" value="RLI1"/>
</dbReference>
<dbReference type="GO" id="GO:0051539">
    <property type="term" value="F:4 iron, 4 sulfur cluster binding"/>
    <property type="evidence" value="ECO:0007669"/>
    <property type="project" value="UniProtKB-KW"/>
</dbReference>
<evidence type="ECO:0000313" key="6">
    <source>
        <dbReference type="EMBL" id="PCI25190.1"/>
    </source>
</evidence>
<dbReference type="Pfam" id="PF12838">
    <property type="entry name" value="Fer4_7"/>
    <property type="match status" value="2"/>
</dbReference>
<dbReference type="GO" id="GO:0046872">
    <property type="term" value="F:metal ion binding"/>
    <property type="evidence" value="ECO:0007669"/>
    <property type="project" value="UniProtKB-KW"/>
</dbReference>
<proteinExistence type="predicted"/>
<dbReference type="PANTHER" id="PTHR24960:SF79">
    <property type="entry name" value="PHOTOSYSTEM I IRON-SULFUR CENTER"/>
    <property type="match status" value="1"/>
</dbReference>
<dbReference type="Proteomes" id="UP000218113">
    <property type="component" value="Unassembled WGS sequence"/>
</dbReference>
<evidence type="ECO:0000256" key="1">
    <source>
        <dbReference type="ARBA" id="ARBA00022485"/>
    </source>
</evidence>
<dbReference type="EMBL" id="NVSR01000116">
    <property type="protein sequence ID" value="PCI25190.1"/>
    <property type="molecule type" value="Genomic_DNA"/>
</dbReference>
<keyword evidence="3" id="KW-0408">Iron</keyword>
<dbReference type="PRINTS" id="PR01868">
    <property type="entry name" value="ABCEFAMILY"/>
</dbReference>
<dbReference type="PROSITE" id="PS51318">
    <property type="entry name" value="TAT"/>
    <property type="match status" value="1"/>
</dbReference>
<dbReference type="PANTHER" id="PTHR24960">
    <property type="entry name" value="PHOTOSYSTEM I IRON-SULFUR CENTER-RELATED"/>
    <property type="match status" value="1"/>
</dbReference>
<dbReference type="InterPro" id="IPR017900">
    <property type="entry name" value="4Fe4S_Fe_S_CS"/>
</dbReference>
<dbReference type="InterPro" id="IPR017896">
    <property type="entry name" value="4Fe4S_Fe-S-bd"/>
</dbReference>
<feature type="domain" description="4Fe-4S ferredoxin-type" evidence="5">
    <location>
        <begin position="50"/>
        <end position="81"/>
    </location>
</feature>
<keyword evidence="2" id="KW-0479">Metal-binding</keyword>
<feature type="domain" description="4Fe-4S ferredoxin-type" evidence="5">
    <location>
        <begin position="88"/>
        <end position="121"/>
    </location>
</feature>
<dbReference type="PROSITE" id="PS51379">
    <property type="entry name" value="4FE4S_FER_2"/>
    <property type="match status" value="3"/>
</dbReference>
<protein>
    <recommendedName>
        <fullName evidence="5">4Fe-4S ferredoxin-type domain-containing protein</fullName>
    </recommendedName>
</protein>
<gene>
    <name evidence="6" type="ORF">COB67_11010</name>
</gene>
<dbReference type="SUPFAM" id="SSF54862">
    <property type="entry name" value="4Fe-4S ferredoxins"/>
    <property type="match status" value="1"/>
</dbReference>
<sequence>MAEQPKKNFKVNRRRFVKTSTLFIVGAAAALGTGAVPILRSNEKRLRPPGALEENHFLASCIKCGQCLQVCPPKVIKLDGLMGGFSVGTPYITPREGGCILCSGLPCVLACPTGSLDHGISLGKEAEMGLAVLSKPRQCLSILGVNDLVFRLEKIQSSGNLVPDENLTDILQRLVEKLDDKETATWKEKFGLQEVTVKEVPRVLAKMNRENFDWLLSFTKDSEQAKVGCRICLEDCPIKDENPISFHKIKNEDLGKDVFVPTVEKTCVGCGVCEERCPTEEASITIVPRMKWKGNA</sequence>
<organism evidence="6 7">
    <name type="scientific">SAR324 cluster bacterium</name>
    <dbReference type="NCBI Taxonomy" id="2024889"/>
    <lineage>
        <taxon>Bacteria</taxon>
        <taxon>Deltaproteobacteria</taxon>
        <taxon>SAR324 cluster</taxon>
    </lineage>
</organism>
<comment type="caution">
    <text evidence="6">The sequence shown here is derived from an EMBL/GenBank/DDBJ whole genome shotgun (WGS) entry which is preliminary data.</text>
</comment>